<protein>
    <submittedName>
        <fullName evidence="1">Uncharacterized protein</fullName>
    </submittedName>
</protein>
<comment type="caution">
    <text evidence="1">The sequence shown here is derived from an EMBL/GenBank/DDBJ whole genome shotgun (WGS) entry which is preliminary data.</text>
</comment>
<dbReference type="Proteomes" id="UP000064189">
    <property type="component" value="Unassembled WGS sequence"/>
</dbReference>
<dbReference type="AlphaFoldDB" id="A0A109MY64"/>
<organism evidence="1 2">
    <name type="scientific">Peribacillus simplex</name>
    <dbReference type="NCBI Taxonomy" id="1478"/>
    <lineage>
        <taxon>Bacteria</taxon>
        <taxon>Bacillati</taxon>
        <taxon>Bacillota</taxon>
        <taxon>Bacilli</taxon>
        <taxon>Bacillales</taxon>
        <taxon>Bacillaceae</taxon>
        <taxon>Peribacillus</taxon>
    </lineage>
</organism>
<evidence type="ECO:0000313" key="2">
    <source>
        <dbReference type="Proteomes" id="UP000064189"/>
    </source>
</evidence>
<keyword evidence="2" id="KW-1185">Reference proteome</keyword>
<accession>A0A109MY64</accession>
<reference evidence="1 2" key="1">
    <citation type="submission" date="2015-11" db="EMBL/GenBank/DDBJ databases">
        <title>Genome Sequence of Bacillus simplex strain VanAntwerpen2.</title>
        <authorList>
            <person name="Couger M.B."/>
        </authorList>
    </citation>
    <scope>NUCLEOTIDE SEQUENCE [LARGE SCALE GENOMIC DNA]</scope>
    <source>
        <strain evidence="1 2">VanAntwerpen02</strain>
    </source>
</reference>
<name>A0A109MY64_9BACI</name>
<dbReference type="EMBL" id="LNNH01000022">
    <property type="protein sequence ID" value="KWW18687.1"/>
    <property type="molecule type" value="Genomic_DNA"/>
</dbReference>
<proteinExistence type="predicted"/>
<evidence type="ECO:0000313" key="1">
    <source>
        <dbReference type="EMBL" id="KWW18687.1"/>
    </source>
</evidence>
<sequence>MAKRQKLIEVLIELRQSALTIDSKESWIEVMKKYDMIIVGEKFNKVSTIELEHSLKSTFNYEMANDEILELIPQACQALGMKTKPLELLNDPIKIDAYTIDLF</sequence>
<gene>
    <name evidence="1" type="ORF">AS888_06890</name>
</gene>
<dbReference type="RefSeq" id="WP_061142369.1">
    <property type="nucleotide sequence ID" value="NZ_LNNH01000022.1"/>
</dbReference>